<comment type="caution">
    <text evidence="1">The sequence shown here is derived from an EMBL/GenBank/DDBJ whole genome shotgun (WGS) entry which is preliminary data.</text>
</comment>
<accession>A0A5B7EHE7</accession>
<sequence length="73" mass="8367">MRVQIHQCSNCLYTQGSHQMIGNDQPTVSVTKLVIRHSNNWNYNGGLLLHLYGQDPTQQVVIIITFMNRVRKG</sequence>
<organism evidence="1 2">
    <name type="scientific">Portunus trituberculatus</name>
    <name type="common">Swimming crab</name>
    <name type="synonym">Neptunus trituberculatus</name>
    <dbReference type="NCBI Taxonomy" id="210409"/>
    <lineage>
        <taxon>Eukaryota</taxon>
        <taxon>Metazoa</taxon>
        <taxon>Ecdysozoa</taxon>
        <taxon>Arthropoda</taxon>
        <taxon>Crustacea</taxon>
        <taxon>Multicrustacea</taxon>
        <taxon>Malacostraca</taxon>
        <taxon>Eumalacostraca</taxon>
        <taxon>Eucarida</taxon>
        <taxon>Decapoda</taxon>
        <taxon>Pleocyemata</taxon>
        <taxon>Brachyura</taxon>
        <taxon>Eubrachyura</taxon>
        <taxon>Portunoidea</taxon>
        <taxon>Portunidae</taxon>
        <taxon>Portuninae</taxon>
        <taxon>Portunus</taxon>
    </lineage>
</organism>
<protein>
    <submittedName>
        <fullName evidence="1">Uncharacterized protein</fullName>
    </submittedName>
</protein>
<keyword evidence="2" id="KW-1185">Reference proteome</keyword>
<name>A0A5B7EHE7_PORTR</name>
<dbReference type="AlphaFoldDB" id="A0A5B7EHE7"/>
<evidence type="ECO:0000313" key="2">
    <source>
        <dbReference type="Proteomes" id="UP000324222"/>
    </source>
</evidence>
<proteinExistence type="predicted"/>
<evidence type="ECO:0000313" key="1">
    <source>
        <dbReference type="EMBL" id="MPC33791.1"/>
    </source>
</evidence>
<dbReference type="EMBL" id="VSRR010002905">
    <property type="protein sequence ID" value="MPC33791.1"/>
    <property type="molecule type" value="Genomic_DNA"/>
</dbReference>
<reference evidence="1 2" key="1">
    <citation type="submission" date="2019-05" db="EMBL/GenBank/DDBJ databases">
        <title>Another draft genome of Portunus trituberculatus and its Hox gene families provides insights of decapod evolution.</title>
        <authorList>
            <person name="Jeong J.-H."/>
            <person name="Song I."/>
            <person name="Kim S."/>
            <person name="Choi T."/>
            <person name="Kim D."/>
            <person name="Ryu S."/>
            <person name="Kim W."/>
        </authorList>
    </citation>
    <scope>NUCLEOTIDE SEQUENCE [LARGE SCALE GENOMIC DNA]</scope>
    <source>
        <tissue evidence="1">Muscle</tissue>
    </source>
</reference>
<dbReference type="Proteomes" id="UP000324222">
    <property type="component" value="Unassembled WGS sequence"/>
</dbReference>
<gene>
    <name evidence="1" type="ORF">E2C01_027154</name>
</gene>